<feature type="compositionally biased region" description="Low complexity" evidence="4">
    <location>
        <begin position="450"/>
        <end position="464"/>
    </location>
</feature>
<feature type="region of interest" description="Disordered" evidence="4">
    <location>
        <begin position="140"/>
        <end position="244"/>
    </location>
</feature>
<reference evidence="5" key="2">
    <citation type="submission" date="2022-06" db="UniProtKB">
        <authorList>
            <consortium name="EnsemblMetazoa"/>
        </authorList>
    </citation>
    <scope>IDENTIFICATION</scope>
    <source>
        <strain evidence="5">DF5081</strain>
    </source>
</reference>
<feature type="coiled-coil region" evidence="3">
    <location>
        <begin position="349"/>
        <end position="380"/>
    </location>
</feature>
<feature type="compositionally biased region" description="Polar residues" evidence="4">
    <location>
        <begin position="219"/>
        <end position="244"/>
    </location>
</feature>
<dbReference type="GO" id="GO:0005634">
    <property type="term" value="C:nucleus"/>
    <property type="evidence" value="ECO:0007669"/>
    <property type="project" value="UniProtKB-SubCell"/>
</dbReference>
<evidence type="ECO:0000313" key="6">
    <source>
        <dbReference type="Proteomes" id="UP000005237"/>
    </source>
</evidence>
<sequence length="850" mass="94119">MEHIVKSKDINARNTPSPAPGELPQPQSTNSSKLSTTTIRNELWRLHKAFSKSSKPDDELIKRIKSKTEELITFVFKSVEALRSKMTSMNGDGSMRKKYNVQKRKLDSLTDASVPLLKRIAEQFSVASATKMTMATDGVTSSTSSTAVLPPAPKLAGSGSATKQPTLSALSSSSSFPYLPLSDSDDDDDVQCIDPAPPAKKAAPSILQKPAATKPTPPGQQNIQIQNTPTSLTTVVQKPGTSSAKVLKPATTSFTVQKPASLPSTVQKPTTSTSNAPQKPAALYSKVQKPPTSSAAQPNVAMALLTGMASTDPSTRLYATQALQTLQAAHAAHAAKSAQEAQVAKMVQALQAEQAAAKEAKRLKAAQARAVQQVQAVQAQFMAQLVSAATATAPVVRPTPARPNPAPKPRPKPQQQPQQQQQQPQPQQRPSLVGKPPTSSPVRPTPVRPNAPSTSSNNNMTAASTAQQRFETLQFLNSIPDPAMKERLIQQLFLDPHEIHEQWKWRIMPFRMAVDAQEHEPVPHFQLATTLYQLASSLARFYRYLPETDARKPAADDTEISALRFESRDQFDRCLELTKLGDDGSQPEHQWLCYFFIGKLESKSAKCDVVKVVESFYEAACGCELAGFYYPQKVQTKKQTNFEPIEVHYQVFSAVYKYLIRRKEYPSLEVLRKLRVLLKVMQDGHKVAKPNSSLFKFNLEICSIVDSLVCDTVQNEKKRNNEVHSMETQKEAVDELKKFCFNAFTLITDRFPHIKAYYRLAQIAMEQSNSIDTASEHIFKNVFKRKKRDDGMFENVVEISCNDISRYGSHQFHISRCLQLGVQIAQRLQDLHNVVAILVAMVNAVTKEDE</sequence>
<feature type="compositionally biased region" description="Basic and acidic residues" evidence="4">
    <location>
        <begin position="1"/>
        <end position="11"/>
    </location>
</feature>
<feature type="compositionally biased region" description="Polar residues" evidence="4">
    <location>
        <begin position="257"/>
        <end position="277"/>
    </location>
</feature>
<dbReference type="InterPro" id="IPR033053">
    <property type="entry name" value="Hir3/CABIN1"/>
</dbReference>
<feature type="region of interest" description="Disordered" evidence="4">
    <location>
        <begin position="1"/>
        <end position="37"/>
    </location>
</feature>
<feature type="region of interest" description="Disordered" evidence="4">
    <location>
        <begin position="257"/>
        <end position="295"/>
    </location>
</feature>
<feature type="compositionally biased region" description="Polar residues" evidence="4">
    <location>
        <begin position="25"/>
        <end position="37"/>
    </location>
</feature>
<dbReference type="GO" id="GO:0031491">
    <property type="term" value="F:nucleosome binding"/>
    <property type="evidence" value="ECO:0007669"/>
    <property type="project" value="TreeGrafter"/>
</dbReference>
<keyword evidence="6" id="KW-1185">Reference proteome</keyword>
<evidence type="ECO:0000256" key="3">
    <source>
        <dbReference type="SAM" id="Coils"/>
    </source>
</evidence>
<protein>
    <submittedName>
        <fullName evidence="5">Uncharacterized protein</fullName>
    </submittedName>
</protein>
<evidence type="ECO:0000313" key="5">
    <source>
        <dbReference type="EnsemblMetazoa" id="CJA13788.1"/>
    </source>
</evidence>
<evidence type="ECO:0000256" key="4">
    <source>
        <dbReference type="SAM" id="MobiDB-lite"/>
    </source>
</evidence>
<feature type="compositionally biased region" description="Low complexity" evidence="4">
    <location>
        <begin position="167"/>
        <end position="182"/>
    </location>
</feature>
<keyword evidence="3" id="KW-0175">Coiled coil</keyword>
<comment type="subcellular location">
    <subcellularLocation>
        <location evidence="1">Nucleus</location>
    </subcellularLocation>
</comment>
<name>A0A8R1DYC1_CAEJA</name>
<feature type="compositionally biased region" description="Low complexity" evidence="4">
    <location>
        <begin position="415"/>
        <end position="442"/>
    </location>
</feature>
<dbReference type="AlphaFoldDB" id="A0A8R1DYC1"/>
<dbReference type="EnsemblMetazoa" id="CJA13788.1">
    <property type="protein sequence ID" value="CJA13788.1"/>
    <property type="gene ID" value="WBGene00132992"/>
</dbReference>
<feature type="region of interest" description="Disordered" evidence="4">
    <location>
        <begin position="394"/>
        <end position="464"/>
    </location>
</feature>
<keyword evidence="2" id="KW-0539">Nucleus</keyword>
<dbReference type="Proteomes" id="UP000005237">
    <property type="component" value="Unassembled WGS sequence"/>
</dbReference>
<proteinExistence type="predicted"/>
<organism evidence="5 6">
    <name type="scientific">Caenorhabditis japonica</name>
    <dbReference type="NCBI Taxonomy" id="281687"/>
    <lineage>
        <taxon>Eukaryota</taxon>
        <taxon>Metazoa</taxon>
        <taxon>Ecdysozoa</taxon>
        <taxon>Nematoda</taxon>
        <taxon>Chromadorea</taxon>
        <taxon>Rhabditida</taxon>
        <taxon>Rhabditina</taxon>
        <taxon>Rhabditomorpha</taxon>
        <taxon>Rhabditoidea</taxon>
        <taxon>Rhabditidae</taxon>
        <taxon>Peloderinae</taxon>
        <taxon>Caenorhabditis</taxon>
    </lineage>
</organism>
<evidence type="ECO:0000256" key="1">
    <source>
        <dbReference type="ARBA" id="ARBA00004123"/>
    </source>
</evidence>
<reference evidence="6" key="1">
    <citation type="submission" date="2010-08" db="EMBL/GenBank/DDBJ databases">
        <authorList>
            <consortium name="Caenorhabditis japonica Sequencing Consortium"/>
            <person name="Wilson R.K."/>
        </authorList>
    </citation>
    <scope>NUCLEOTIDE SEQUENCE [LARGE SCALE GENOMIC DNA]</scope>
    <source>
        <strain evidence="6">DF5081</strain>
    </source>
</reference>
<feature type="compositionally biased region" description="Pro residues" evidence="4">
    <location>
        <begin position="400"/>
        <end position="414"/>
    </location>
</feature>
<evidence type="ECO:0000256" key="2">
    <source>
        <dbReference type="ARBA" id="ARBA00023242"/>
    </source>
</evidence>
<accession>A0A8R1DYC1</accession>
<dbReference type="PANTHER" id="PTHR15502:SF7">
    <property type="entry name" value="CALCINEURIN-BINDING PROTEIN CABIN-1"/>
    <property type="match status" value="1"/>
</dbReference>
<dbReference type="PANTHER" id="PTHR15502">
    <property type="entry name" value="CALCINEURIN-BINDING PROTEIN CABIN 1-RELATED"/>
    <property type="match status" value="1"/>
</dbReference>
<dbReference type="GO" id="GO:0006325">
    <property type="term" value="P:chromatin organization"/>
    <property type="evidence" value="ECO:0007669"/>
    <property type="project" value="InterPro"/>
</dbReference>